<dbReference type="Proteomes" id="UP001617907">
    <property type="component" value="Unassembled WGS sequence"/>
</dbReference>
<evidence type="ECO:0000313" key="2">
    <source>
        <dbReference type="EMBL" id="MFJ6035061.1"/>
    </source>
</evidence>
<evidence type="ECO:0000256" key="1">
    <source>
        <dbReference type="SAM" id="MobiDB-lite"/>
    </source>
</evidence>
<proteinExistence type="predicted"/>
<gene>
    <name evidence="2" type="ORF">ACIQFM_02240</name>
</gene>
<evidence type="ECO:0000313" key="3">
    <source>
        <dbReference type="Proteomes" id="UP001617907"/>
    </source>
</evidence>
<dbReference type="EMBL" id="JBIVPC010000001">
    <property type="protein sequence ID" value="MFJ6035061.1"/>
    <property type="molecule type" value="Genomic_DNA"/>
</dbReference>
<protein>
    <submittedName>
        <fullName evidence="2">Uncharacterized protein</fullName>
    </submittedName>
</protein>
<dbReference type="RefSeq" id="WP_350891034.1">
    <property type="nucleotide sequence ID" value="NZ_JBEOTR010000013.1"/>
</dbReference>
<sequence length="214" mass="23567">MVNAAVTAQRDAEPDPPVVRRLRIGPPTTEFNVVLQDFSDSETRGHGFPYVYHTRRGRLITEFLLGDRPQVATLCHVTLINKDGVLSPRIKLWKKDKTKAARTAAMEAITGSEAPQIVKALVDTSDVHENIWKVISFLQGCVGLDLPGSSLRLVVGRRSRVGSAPGRPEPHDAPRSRQDRCRRCPHGRVNPADQQPQVQASPQDGALLILFTSS</sequence>
<organism evidence="2 3">
    <name type="scientific">Streptomyces ardesiacus</name>
    <dbReference type="NCBI Taxonomy" id="285564"/>
    <lineage>
        <taxon>Bacteria</taxon>
        <taxon>Bacillati</taxon>
        <taxon>Actinomycetota</taxon>
        <taxon>Actinomycetes</taxon>
        <taxon>Kitasatosporales</taxon>
        <taxon>Streptomycetaceae</taxon>
        <taxon>Streptomyces</taxon>
    </lineage>
</organism>
<reference evidence="2 3" key="1">
    <citation type="submission" date="2024-10" db="EMBL/GenBank/DDBJ databases">
        <title>The Natural Products Discovery Center: Release of the First 8490 Sequenced Strains for Exploring Actinobacteria Biosynthetic Diversity.</title>
        <authorList>
            <person name="Kalkreuter E."/>
            <person name="Kautsar S.A."/>
            <person name="Yang D."/>
            <person name="Bader C.D."/>
            <person name="Teijaro C.N."/>
            <person name="Fluegel L."/>
            <person name="Davis C.M."/>
            <person name="Simpson J.R."/>
            <person name="Lauterbach L."/>
            <person name="Steele A.D."/>
            <person name="Gui C."/>
            <person name="Meng S."/>
            <person name="Li G."/>
            <person name="Viehrig K."/>
            <person name="Ye F."/>
            <person name="Su P."/>
            <person name="Kiefer A.F."/>
            <person name="Nichols A."/>
            <person name="Cepeda A.J."/>
            <person name="Yan W."/>
            <person name="Fan B."/>
            <person name="Jiang Y."/>
            <person name="Adhikari A."/>
            <person name="Zheng C.-J."/>
            <person name="Schuster L."/>
            <person name="Cowan T.M."/>
            <person name="Smanski M.J."/>
            <person name="Chevrette M.G."/>
            <person name="De Carvalho L.P.S."/>
            <person name="Shen B."/>
        </authorList>
    </citation>
    <scope>NUCLEOTIDE SEQUENCE [LARGE SCALE GENOMIC DNA]</scope>
    <source>
        <strain evidence="2 3">NPDC093086</strain>
    </source>
</reference>
<comment type="caution">
    <text evidence="2">The sequence shown here is derived from an EMBL/GenBank/DDBJ whole genome shotgun (WGS) entry which is preliminary data.</text>
</comment>
<feature type="compositionally biased region" description="Basic and acidic residues" evidence="1">
    <location>
        <begin position="168"/>
        <end position="182"/>
    </location>
</feature>
<keyword evidence="3" id="KW-1185">Reference proteome</keyword>
<feature type="compositionally biased region" description="Polar residues" evidence="1">
    <location>
        <begin position="192"/>
        <end position="202"/>
    </location>
</feature>
<name>A0ABW8H2Q5_9ACTN</name>
<accession>A0ABW8H2Q5</accession>
<feature type="region of interest" description="Disordered" evidence="1">
    <location>
        <begin position="159"/>
        <end position="203"/>
    </location>
</feature>